<keyword evidence="1" id="KW-1133">Transmembrane helix</keyword>
<accession>A0AAD9EIK2</accession>
<gene>
    <name evidence="2" type="ORF">CCHR01_07657</name>
</gene>
<keyword evidence="3" id="KW-1185">Reference proteome</keyword>
<comment type="caution">
    <text evidence="2">The sequence shown here is derived from an EMBL/GenBank/DDBJ whole genome shotgun (WGS) entry which is preliminary data.</text>
</comment>
<dbReference type="Proteomes" id="UP001243330">
    <property type="component" value="Unassembled WGS sequence"/>
</dbReference>
<keyword evidence="1" id="KW-0472">Membrane</keyword>
<evidence type="ECO:0000313" key="3">
    <source>
        <dbReference type="Proteomes" id="UP001243330"/>
    </source>
</evidence>
<reference evidence="2" key="1">
    <citation type="submission" date="2023-01" db="EMBL/GenBank/DDBJ databases">
        <title>Colletotrichum chrysophilum M932 genome sequence.</title>
        <authorList>
            <person name="Baroncelli R."/>
        </authorList>
    </citation>
    <scope>NUCLEOTIDE SEQUENCE</scope>
    <source>
        <strain evidence="2">M932</strain>
    </source>
</reference>
<name>A0AAD9EIK2_9PEZI</name>
<dbReference type="AlphaFoldDB" id="A0AAD9EIK2"/>
<organism evidence="2 3">
    <name type="scientific">Colletotrichum chrysophilum</name>
    <dbReference type="NCBI Taxonomy" id="1836956"/>
    <lineage>
        <taxon>Eukaryota</taxon>
        <taxon>Fungi</taxon>
        <taxon>Dikarya</taxon>
        <taxon>Ascomycota</taxon>
        <taxon>Pezizomycotina</taxon>
        <taxon>Sordariomycetes</taxon>
        <taxon>Hypocreomycetidae</taxon>
        <taxon>Glomerellales</taxon>
        <taxon>Glomerellaceae</taxon>
        <taxon>Colletotrichum</taxon>
        <taxon>Colletotrichum gloeosporioides species complex</taxon>
    </lineage>
</organism>
<keyword evidence="1" id="KW-0812">Transmembrane</keyword>
<dbReference type="EMBL" id="JAQOWY010000137">
    <property type="protein sequence ID" value="KAK1849678.1"/>
    <property type="molecule type" value="Genomic_DNA"/>
</dbReference>
<evidence type="ECO:0000256" key="1">
    <source>
        <dbReference type="SAM" id="Phobius"/>
    </source>
</evidence>
<sequence length="171" mass="19652">MFHNDIIHMDNPAPIHATLLVRTPTSARRHHQAWHDHLSTLRTFVSLARRHEQGHHYILLGCGSHGSVSDHHPHPIGIPSAVARFAIACVSHSLFLFSHCCSTMYDSTEVRWIKLRKLCAQYLIRAIDRVSKLYIISHFLLDWTGFRFFIASPSCVTVLCILYYSTFDDMN</sequence>
<feature type="transmembrane region" description="Helical" evidence="1">
    <location>
        <begin position="139"/>
        <end position="164"/>
    </location>
</feature>
<proteinExistence type="predicted"/>
<protein>
    <submittedName>
        <fullName evidence="2">Uncharacterized protein</fullName>
    </submittedName>
</protein>
<evidence type="ECO:0000313" key="2">
    <source>
        <dbReference type="EMBL" id="KAK1849678.1"/>
    </source>
</evidence>